<dbReference type="EMBL" id="JACEFG010000005">
    <property type="protein sequence ID" value="MBA2176876.1"/>
    <property type="molecule type" value="Genomic_DNA"/>
</dbReference>
<evidence type="ECO:0000313" key="4">
    <source>
        <dbReference type="Proteomes" id="UP000571017"/>
    </source>
</evidence>
<name>A0A838D028_9BACI</name>
<dbReference type="PANTHER" id="PTHR32204">
    <property type="entry name" value="ATPASE RAVA"/>
    <property type="match status" value="1"/>
</dbReference>
<evidence type="ECO:0000259" key="2">
    <source>
        <dbReference type="Pfam" id="PF20030"/>
    </source>
</evidence>
<keyword evidence="4" id="KW-1185">Reference proteome</keyword>
<dbReference type="Gene3D" id="3.40.50.300">
    <property type="entry name" value="P-loop containing nucleotide triphosphate hydrolases"/>
    <property type="match status" value="1"/>
</dbReference>
<reference evidence="3 4" key="1">
    <citation type="journal article" date="2004" name="Extremophiles">
        <title>Halobacillus locisalis sp. nov., a halophilic bacterium isolated from a marine solar saltern of the Yellow Sea in Korea.</title>
        <authorList>
            <person name="Yoon J.H."/>
            <person name="Kang K.H."/>
            <person name="Oh T.K."/>
            <person name="Park Y.H."/>
        </authorList>
    </citation>
    <scope>NUCLEOTIDE SEQUENCE [LARGE SCALE GENOMIC DNA]</scope>
    <source>
        <strain evidence="3 4">KCTC 3788</strain>
    </source>
</reference>
<feature type="domain" description="MoxR" evidence="2">
    <location>
        <begin position="4"/>
        <end position="184"/>
    </location>
</feature>
<dbReference type="InterPro" id="IPR045427">
    <property type="entry name" value="MoxR"/>
</dbReference>
<gene>
    <name evidence="3" type="ORF">H0266_18510</name>
</gene>
<accession>A0A838D028</accession>
<dbReference type="InterPro" id="IPR041538">
    <property type="entry name" value="RavA-like_AAA_lid"/>
</dbReference>
<proteinExistence type="predicted"/>
<dbReference type="Proteomes" id="UP000571017">
    <property type="component" value="Unassembled WGS sequence"/>
</dbReference>
<dbReference type="AlphaFoldDB" id="A0A838D028"/>
<feature type="domain" description="ATPase RavA-like AAA lid" evidence="1">
    <location>
        <begin position="215"/>
        <end position="283"/>
    </location>
</feature>
<dbReference type="CDD" id="cd00009">
    <property type="entry name" value="AAA"/>
    <property type="match status" value="1"/>
</dbReference>
<sequence>MTNKIKDIKSALNQKYFEREEEIEALLTAMLAKQHVLFIGVAGTGKSMLSAELNNIVEGSDYFQWLLNQFSTPEELFGVLSLKELEQGVYKRNTSNKLPESHFAFLDEIFKANSAILNSLLTIINERLFYNNGHPVQTPLMSIVGSSNEYPEEGEGLEALFDRFLLRYEVDYIQEDKSFVQMLSGTNDNVEVPSITLEELHIYQQEAEQVNIPGSVIDTLLDIRNELKDEGVRPSDRRFKQSLSLLKAQAYMNGRNDVALGDVELLKNTLWEKPEQKEITATIVKDYAQDVNQQRFESAENDFEEIKDALKEEGLSLEESNEKIRKLKVIMDEVQGLTYDETEKNRLTKSVEAYRNDYLENTLKLF</sequence>
<evidence type="ECO:0000313" key="3">
    <source>
        <dbReference type="EMBL" id="MBA2176876.1"/>
    </source>
</evidence>
<comment type="caution">
    <text evidence="3">The sequence shown here is derived from an EMBL/GenBank/DDBJ whole genome shotgun (WGS) entry which is preliminary data.</text>
</comment>
<protein>
    <submittedName>
        <fullName evidence="3">AAA family ATPase</fullName>
    </submittedName>
</protein>
<organism evidence="3 4">
    <name type="scientific">Halobacillus locisalis</name>
    <dbReference type="NCBI Taxonomy" id="220753"/>
    <lineage>
        <taxon>Bacteria</taxon>
        <taxon>Bacillati</taxon>
        <taxon>Bacillota</taxon>
        <taxon>Bacilli</taxon>
        <taxon>Bacillales</taxon>
        <taxon>Bacillaceae</taxon>
        <taxon>Halobacillus</taxon>
    </lineage>
</organism>
<dbReference type="InterPro" id="IPR027417">
    <property type="entry name" value="P-loop_NTPase"/>
</dbReference>
<dbReference type="RefSeq" id="WP_181473937.1">
    <property type="nucleotide sequence ID" value="NZ_JACEFG010000005.1"/>
</dbReference>
<evidence type="ECO:0000259" key="1">
    <source>
        <dbReference type="Pfam" id="PF17868"/>
    </source>
</evidence>
<dbReference type="Pfam" id="PF17868">
    <property type="entry name" value="AAA_lid_8"/>
    <property type="match status" value="1"/>
</dbReference>
<dbReference type="Pfam" id="PF20030">
    <property type="entry name" value="bpMoxR"/>
    <property type="match status" value="1"/>
</dbReference>
<dbReference type="SUPFAM" id="SSF52540">
    <property type="entry name" value="P-loop containing nucleoside triphosphate hydrolases"/>
    <property type="match status" value="1"/>
</dbReference>
<dbReference type="InterPro" id="IPR050513">
    <property type="entry name" value="RavA_ATPases"/>
</dbReference>
<dbReference type="PANTHER" id="PTHR32204:SF0">
    <property type="entry name" value="ATPASE RAVA"/>
    <property type="match status" value="1"/>
</dbReference>